<dbReference type="Gene3D" id="3.40.50.1820">
    <property type="entry name" value="alpha/beta hydrolase"/>
    <property type="match status" value="1"/>
</dbReference>
<dbReference type="EMBL" id="BMAW01111536">
    <property type="protein sequence ID" value="GFT48508.1"/>
    <property type="molecule type" value="Genomic_DNA"/>
</dbReference>
<reference evidence="7" key="1">
    <citation type="submission" date="2020-08" db="EMBL/GenBank/DDBJ databases">
        <title>Multicomponent nature underlies the extraordinary mechanical properties of spider dragline silk.</title>
        <authorList>
            <person name="Kono N."/>
            <person name="Nakamura H."/>
            <person name="Mori M."/>
            <person name="Yoshida Y."/>
            <person name="Ohtoshi R."/>
            <person name="Malay A.D."/>
            <person name="Moran D.A.P."/>
            <person name="Tomita M."/>
            <person name="Numata K."/>
            <person name="Arakawa K."/>
        </authorList>
    </citation>
    <scope>NUCLEOTIDE SEQUENCE</scope>
</reference>
<dbReference type="SUPFAM" id="SSF53474">
    <property type="entry name" value="alpha/beta-Hydrolases"/>
    <property type="match status" value="1"/>
</dbReference>
<dbReference type="PANTHER" id="PTHR11610:SF173">
    <property type="entry name" value="LIPASE DOMAIN-CONTAINING PROTEIN-RELATED"/>
    <property type="match status" value="1"/>
</dbReference>
<comment type="caution">
    <text evidence="7">The sequence shown here is derived from an EMBL/GenBank/DDBJ whole genome shotgun (WGS) entry which is preliminary data.</text>
</comment>
<feature type="domain" description="Lipase" evidence="5">
    <location>
        <begin position="5"/>
        <end position="102"/>
    </location>
</feature>
<keyword evidence="3" id="KW-0964">Secreted</keyword>
<comment type="similarity">
    <text evidence="2 4">Belongs to the AB hydrolase superfamily. Lipase family.</text>
</comment>
<evidence type="ECO:0000313" key="6">
    <source>
        <dbReference type="EMBL" id="GFT21950.1"/>
    </source>
</evidence>
<name>A0A8X6P6C8_NEPPI</name>
<dbReference type="GO" id="GO:0016298">
    <property type="term" value="F:lipase activity"/>
    <property type="evidence" value="ECO:0007669"/>
    <property type="project" value="InterPro"/>
</dbReference>
<evidence type="ECO:0000256" key="1">
    <source>
        <dbReference type="ARBA" id="ARBA00004613"/>
    </source>
</evidence>
<dbReference type="InterPro" id="IPR029058">
    <property type="entry name" value="AB_hydrolase_fold"/>
</dbReference>
<dbReference type="Pfam" id="PF00151">
    <property type="entry name" value="Lipase"/>
    <property type="match status" value="1"/>
</dbReference>
<evidence type="ECO:0000259" key="5">
    <source>
        <dbReference type="Pfam" id="PF00151"/>
    </source>
</evidence>
<evidence type="ECO:0000256" key="3">
    <source>
        <dbReference type="ARBA" id="ARBA00022525"/>
    </source>
</evidence>
<dbReference type="GO" id="GO:0005615">
    <property type="term" value="C:extracellular space"/>
    <property type="evidence" value="ECO:0007669"/>
    <property type="project" value="TreeGrafter"/>
</dbReference>
<accession>A0A8X6P6C8</accession>
<evidence type="ECO:0000256" key="4">
    <source>
        <dbReference type="RuleBase" id="RU004262"/>
    </source>
</evidence>
<protein>
    <submittedName>
        <fullName evidence="7">Pancreatic lipase-related protein 2</fullName>
    </submittedName>
</protein>
<dbReference type="OrthoDB" id="6432075at2759"/>
<dbReference type="AlphaFoldDB" id="A0A8X6P6C8"/>
<comment type="subcellular location">
    <subcellularLocation>
        <location evidence="1">Secreted</location>
    </subcellularLocation>
</comment>
<feature type="non-terminal residue" evidence="7">
    <location>
        <position position="1"/>
    </location>
</feature>
<organism evidence="7 8">
    <name type="scientific">Nephila pilipes</name>
    <name type="common">Giant wood spider</name>
    <name type="synonym">Nephila maculata</name>
    <dbReference type="NCBI Taxonomy" id="299642"/>
    <lineage>
        <taxon>Eukaryota</taxon>
        <taxon>Metazoa</taxon>
        <taxon>Ecdysozoa</taxon>
        <taxon>Arthropoda</taxon>
        <taxon>Chelicerata</taxon>
        <taxon>Arachnida</taxon>
        <taxon>Araneae</taxon>
        <taxon>Araneomorphae</taxon>
        <taxon>Entelegynae</taxon>
        <taxon>Araneoidea</taxon>
        <taxon>Nephilidae</taxon>
        <taxon>Nephila</taxon>
    </lineage>
</organism>
<evidence type="ECO:0000313" key="8">
    <source>
        <dbReference type="Proteomes" id="UP000887013"/>
    </source>
</evidence>
<sequence>AKTGLKNEDVYLVGHSLGTHVAGKVGQKFKVHRITALDPAGVMYTKEIPLSERLDKSDADIVDAIHTNGGRGLPYLGLSFPIGHFDFYVNGGILQPSCANNLWDAMKNFNFLYGECQYFSVQF</sequence>
<dbReference type="GO" id="GO:0016042">
    <property type="term" value="P:lipid catabolic process"/>
    <property type="evidence" value="ECO:0007669"/>
    <property type="project" value="TreeGrafter"/>
</dbReference>
<dbReference type="InterPro" id="IPR000734">
    <property type="entry name" value="TAG_lipase"/>
</dbReference>
<keyword evidence="8" id="KW-1185">Reference proteome</keyword>
<dbReference type="GO" id="GO:0017171">
    <property type="term" value="F:serine hydrolase activity"/>
    <property type="evidence" value="ECO:0007669"/>
    <property type="project" value="TreeGrafter"/>
</dbReference>
<dbReference type="Proteomes" id="UP000887013">
    <property type="component" value="Unassembled WGS sequence"/>
</dbReference>
<evidence type="ECO:0000313" key="7">
    <source>
        <dbReference type="EMBL" id="GFT48508.1"/>
    </source>
</evidence>
<dbReference type="EMBL" id="BMAW01059621">
    <property type="protein sequence ID" value="GFT21950.1"/>
    <property type="molecule type" value="Genomic_DNA"/>
</dbReference>
<evidence type="ECO:0000256" key="2">
    <source>
        <dbReference type="ARBA" id="ARBA00010701"/>
    </source>
</evidence>
<dbReference type="InterPro" id="IPR013818">
    <property type="entry name" value="Lipase"/>
</dbReference>
<proteinExistence type="inferred from homology"/>
<dbReference type="PANTHER" id="PTHR11610">
    <property type="entry name" value="LIPASE"/>
    <property type="match status" value="1"/>
</dbReference>
<gene>
    <name evidence="7" type="primary">Pnliprp2</name>
    <name evidence="6" type="ORF">NPIL_113741</name>
    <name evidence="7" type="ORF">NPIL_276851</name>
</gene>